<protein>
    <recommendedName>
        <fullName evidence="8">tRNA(Ile)-lysidine synthase</fullName>
        <ecNumber evidence="8">6.3.4.19</ecNumber>
    </recommendedName>
    <alternativeName>
        <fullName evidence="8">tRNA(Ile)-2-lysyl-cytidine synthase</fullName>
    </alternativeName>
    <alternativeName>
        <fullName evidence="8">tRNA(Ile)-lysidine synthetase</fullName>
    </alternativeName>
</protein>
<dbReference type="EC" id="6.3.4.19" evidence="8"/>
<keyword evidence="5 8" id="KW-0547">Nucleotide-binding</keyword>
<evidence type="ECO:0000256" key="5">
    <source>
        <dbReference type="ARBA" id="ARBA00022741"/>
    </source>
</evidence>
<dbReference type="NCBIfam" id="TIGR02433">
    <property type="entry name" value="lysidine_TilS_C"/>
    <property type="match status" value="1"/>
</dbReference>
<dbReference type="Pfam" id="PF11734">
    <property type="entry name" value="TilS_C"/>
    <property type="match status" value="1"/>
</dbReference>
<comment type="similarity">
    <text evidence="8">Belongs to the tRNA(Ile)-lysidine synthase family.</text>
</comment>
<evidence type="ECO:0000313" key="11">
    <source>
        <dbReference type="Proteomes" id="UP001597012"/>
    </source>
</evidence>
<evidence type="ECO:0000313" key="10">
    <source>
        <dbReference type="EMBL" id="MFD0797431.1"/>
    </source>
</evidence>
<dbReference type="HAMAP" id="MF_01161">
    <property type="entry name" value="tRNA_Ile_lys_synt"/>
    <property type="match status" value="1"/>
</dbReference>
<sequence length="437" mass="49838">MLTKFKAHIDLNFPLLPNNRVLIACSGGLDSVVLSHLCHAAGLTFAIAHCNFRLRGRDSDADEAFVKELAQQLGAEVLVTHFDTLGFVNQQKVSVQMAARELRYTWFEELLETHGFEKVLTAHHLDDALETFLINLSRGTGIDGLTGMPEQTETIARPLLKFSRVELLAYAKANGLTWREDASNADVKYLRNKIRAEVVPALKELHPNFLENFKKSIGYLDQSAIIAENHIAQIKDTLFLPKNGLFKIAIGRLKELNPLEGYLYGLFKDYGFTDWENLTDLLGAMSGKYMESSTHKLLKDREYLWLSPLVGTTQGNETYTIAREDTKLTEPIPMELLEVPERNENTATIIYVDKNALKYPLQVRKWKKGDYFYPLGFKGKKKLAKFFKDEKVPVALKERQWLLCSGEDIVWIIGKRADERFKIKDDTKVVLRIEVKL</sequence>
<dbReference type="GO" id="GO:0032267">
    <property type="term" value="F:tRNA(Ile)-lysidine synthase activity"/>
    <property type="evidence" value="ECO:0007669"/>
    <property type="project" value="UniProtKB-EC"/>
</dbReference>
<organism evidence="10 11">
    <name type="scientific">Maribacter chungangensis</name>
    <dbReference type="NCBI Taxonomy" id="1069117"/>
    <lineage>
        <taxon>Bacteria</taxon>
        <taxon>Pseudomonadati</taxon>
        <taxon>Bacteroidota</taxon>
        <taxon>Flavobacteriia</taxon>
        <taxon>Flavobacteriales</taxon>
        <taxon>Flavobacteriaceae</taxon>
        <taxon>Maribacter</taxon>
    </lineage>
</organism>
<dbReference type="SUPFAM" id="SSF52402">
    <property type="entry name" value="Adenine nucleotide alpha hydrolases-like"/>
    <property type="match status" value="1"/>
</dbReference>
<comment type="caution">
    <text evidence="10">The sequence shown here is derived from an EMBL/GenBank/DDBJ whole genome shotgun (WGS) entry which is preliminary data.</text>
</comment>
<keyword evidence="4 8" id="KW-0819">tRNA processing</keyword>
<evidence type="ECO:0000256" key="7">
    <source>
        <dbReference type="ARBA" id="ARBA00048539"/>
    </source>
</evidence>
<dbReference type="CDD" id="cd01992">
    <property type="entry name" value="TilS_N"/>
    <property type="match status" value="1"/>
</dbReference>
<reference evidence="11" key="1">
    <citation type="journal article" date="2019" name="Int. J. Syst. Evol. Microbiol.">
        <title>The Global Catalogue of Microorganisms (GCM) 10K type strain sequencing project: providing services to taxonomists for standard genome sequencing and annotation.</title>
        <authorList>
            <consortium name="The Broad Institute Genomics Platform"/>
            <consortium name="The Broad Institute Genome Sequencing Center for Infectious Disease"/>
            <person name="Wu L."/>
            <person name="Ma J."/>
        </authorList>
    </citation>
    <scope>NUCLEOTIDE SEQUENCE [LARGE SCALE GENOMIC DNA]</scope>
    <source>
        <strain evidence="11">CCUG 61948</strain>
    </source>
</reference>
<dbReference type="NCBIfam" id="TIGR02432">
    <property type="entry name" value="lysidine_TilS_N"/>
    <property type="match status" value="1"/>
</dbReference>
<dbReference type="InterPro" id="IPR014729">
    <property type="entry name" value="Rossmann-like_a/b/a_fold"/>
</dbReference>
<feature type="binding site" evidence="8">
    <location>
        <begin position="26"/>
        <end position="31"/>
    </location>
    <ligand>
        <name>ATP</name>
        <dbReference type="ChEBI" id="CHEBI:30616"/>
    </ligand>
</feature>
<dbReference type="InterPro" id="IPR012094">
    <property type="entry name" value="tRNA_Ile_lys_synt"/>
</dbReference>
<evidence type="ECO:0000256" key="2">
    <source>
        <dbReference type="ARBA" id="ARBA00022490"/>
    </source>
</evidence>
<comment type="domain">
    <text evidence="8">The N-terminal region contains the highly conserved SGGXDS motif, predicted to be a P-loop motif involved in ATP binding.</text>
</comment>
<dbReference type="Pfam" id="PF01171">
    <property type="entry name" value="ATP_bind_3"/>
    <property type="match status" value="1"/>
</dbReference>
<dbReference type="RefSeq" id="WP_379933728.1">
    <property type="nucleotide sequence ID" value="NZ_JBHTHY010000006.1"/>
</dbReference>
<dbReference type="SMART" id="SM00977">
    <property type="entry name" value="TilS_C"/>
    <property type="match status" value="1"/>
</dbReference>
<accession>A0ABW3B3M2</accession>
<evidence type="ECO:0000256" key="8">
    <source>
        <dbReference type="HAMAP-Rule" id="MF_01161"/>
    </source>
</evidence>
<keyword evidence="3 8" id="KW-0436">Ligase</keyword>
<comment type="subcellular location">
    <subcellularLocation>
        <location evidence="1 8">Cytoplasm</location>
    </subcellularLocation>
</comment>
<keyword evidence="2 8" id="KW-0963">Cytoplasm</keyword>
<keyword evidence="6 8" id="KW-0067">ATP-binding</keyword>
<proteinExistence type="inferred from homology"/>
<evidence type="ECO:0000256" key="3">
    <source>
        <dbReference type="ARBA" id="ARBA00022598"/>
    </source>
</evidence>
<evidence type="ECO:0000256" key="6">
    <source>
        <dbReference type="ARBA" id="ARBA00022840"/>
    </source>
</evidence>
<dbReference type="InterPro" id="IPR011063">
    <property type="entry name" value="TilS/TtcA_N"/>
</dbReference>
<dbReference type="PANTHER" id="PTHR43033">
    <property type="entry name" value="TRNA(ILE)-LYSIDINE SYNTHASE-RELATED"/>
    <property type="match status" value="1"/>
</dbReference>
<keyword evidence="11" id="KW-1185">Reference proteome</keyword>
<gene>
    <name evidence="8 10" type="primary">tilS</name>
    <name evidence="10" type="ORF">ACFQZJ_08165</name>
</gene>
<dbReference type="PANTHER" id="PTHR43033:SF1">
    <property type="entry name" value="TRNA(ILE)-LYSIDINE SYNTHASE-RELATED"/>
    <property type="match status" value="1"/>
</dbReference>
<dbReference type="InterPro" id="IPR012795">
    <property type="entry name" value="tRNA_Ile_lys_synt_N"/>
</dbReference>
<name>A0ABW3B3M2_9FLAO</name>
<evidence type="ECO:0000256" key="4">
    <source>
        <dbReference type="ARBA" id="ARBA00022694"/>
    </source>
</evidence>
<dbReference type="EMBL" id="JBHTHY010000006">
    <property type="protein sequence ID" value="MFD0797431.1"/>
    <property type="molecule type" value="Genomic_DNA"/>
</dbReference>
<evidence type="ECO:0000256" key="1">
    <source>
        <dbReference type="ARBA" id="ARBA00004496"/>
    </source>
</evidence>
<comment type="catalytic activity">
    <reaction evidence="7 8">
        <text>cytidine(34) in tRNA(Ile2) + L-lysine + ATP = lysidine(34) in tRNA(Ile2) + AMP + diphosphate + H(+)</text>
        <dbReference type="Rhea" id="RHEA:43744"/>
        <dbReference type="Rhea" id="RHEA-COMP:10625"/>
        <dbReference type="Rhea" id="RHEA-COMP:10670"/>
        <dbReference type="ChEBI" id="CHEBI:15378"/>
        <dbReference type="ChEBI" id="CHEBI:30616"/>
        <dbReference type="ChEBI" id="CHEBI:32551"/>
        <dbReference type="ChEBI" id="CHEBI:33019"/>
        <dbReference type="ChEBI" id="CHEBI:82748"/>
        <dbReference type="ChEBI" id="CHEBI:83665"/>
        <dbReference type="ChEBI" id="CHEBI:456215"/>
        <dbReference type="EC" id="6.3.4.19"/>
    </reaction>
</comment>
<dbReference type="Gene3D" id="3.40.50.620">
    <property type="entry name" value="HUPs"/>
    <property type="match status" value="1"/>
</dbReference>
<dbReference type="SUPFAM" id="SSF56037">
    <property type="entry name" value="PheT/TilS domain"/>
    <property type="match status" value="1"/>
</dbReference>
<dbReference type="InterPro" id="IPR012796">
    <property type="entry name" value="Lysidine-tRNA-synth_C"/>
</dbReference>
<dbReference type="Proteomes" id="UP001597012">
    <property type="component" value="Unassembled WGS sequence"/>
</dbReference>
<feature type="domain" description="Lysidine-tRNA(Ile) synthetase C-terminal" evidence="9">
    <location>
        <begin position="361"/>
        <end position="433"/>
    </location>
</feature>
<comment type="function">
    <text evidence="8">Ligates lysine onto the cytidine present at position 34 of the AUA codon-specific tRNA(Ile) that contains the anticodon CAU, in an ATP-dependent manner. Cytidine is converted to lysidine, thus changing the amino acid specificity of the tRNA from methionine to isoleucine.</text>
</comment>
<evidence type="ECO:0000259" key="9">
    <source>
        <dbReference type="SMART" id="SM00977"/>
    </source>
</evidence>